<dbReference type="Proteomes" id="UP000812277">
    <property type="component" value="Unassembled WGS sequence"/>
</dbReference>
<organism evidence="2 3">
    <name type="scientific">Paenibacillus oenotherae</name>
    <dbReference type="NCBI Taxonomy" id="1435645"/>
    <lineage>
        <taxon>Bacteria</taxon>
        <taxon>Bacillati</taxon>
        <taxon>Bacillota</taxon>
        <taxon>Bacilli</taxon>
        <taxon>Bacillales</taxon>
        <taxon>Paenibacillaceae</taxon>
        <taxon>Paenibacillus</taxon>
    </lineage>
</organism>
<gene>
    <name evidence="2" type="ORF">K0T92_00780</name>
</gene>
<accession>A0ABS7D0B2</accession>
<proteinExistence type="predicted"/>
<feature type="domain" description="Flagellar Assembly Protein A N-terminal region" evidence="1">
    <location>
        <begin position="11"/>
        <end position="183"/>
    </location>
</feature>
<keyword evidence="3" id="KW-1185">Reference proteome</keyword>
<reference evidence="2 3" key="1">
    <citation type="submission" date="2021-07" db="EMBL/GenBank/DDBJ databases">
        <title>Paenibacillus radiodurans sp. nov., isolated from the southeastern edge of Tengger Desert.</title>
        <authorList>
            <person name="Zhang G."/>
        </authorList>
    </citation>
    <scope>NUCLEOTIDE SEQUENCE [LARGE SCALE GENOMIC DNA]</scope>
    <source>
        <strain evidence="2 3">DT7-4</strain>
    </source>
</reference>
<comment type="caution">
    <text evidence="2">The sequence shown here is derived from an EMBL/GenBank/DDBJ whole genome shotgun (WGS) entry which is preliminary data.</text>
</comment>
<dbReference type="Pfam" id="PF03961">
    <property type="entry name" value="FapA"/>
    <property type="match status" value="1"/>
</dbReference>
<dbReference type="PANTHER" id="PTHR38032">
    <property type="entry name" value="POLYMERASE-RELATED"/>
    <property type="match status" value="1"/>
</dbReference>
<dbReference type="PANTHER" id="PTHR38032:SF1">
    <property type="entry name" value="RNA-BINDING PROTEIN KHPB N-TERMINAL DOMAIN-CONTAINING PROTEIN"/>
    <property type="match status" value="1"/>
</dbReference>
<dbReference type="InterPro" id="IPR046865">
    <property type="entry name" value="FapA_b_solenoid"/>
</dbReference>
<sequence length="468" mass="51055">MSTYETLETYIVIQISPDKLTAHLRFNVADENLTITSKQLEEFVRSHGVIHGIDLNVLANIARQPKLYFNSQTLVAQGEMAVNGEDGAIRFSYDMKEEQHKPVEIEGGKVDFKEITQLKNVRRGQLIAEKVPATEGKPGKAVTGDDIAGKNGKEAYFKLGKNVVLNPEQTALYAAIDGLITMTDKNKINVFPIYEVNGDVDYNIGNIDFVGTVVVRGNVLTGFRIKASGDIRVIGGVEGAELESEGSIEITGGILASNKGYVKAGKNVKSSFIQDGNVTAMEDVLVTQSIMHSHVRAGRNVVCSGTKGLVVGGMIQAGERVVARTIGNTMSTATAIEVGVRPELRSELLELRQHLKSTGENLDKTEKALTLLDQLAAAGQLPSDKLALRIKLGATKRQAVEEMSVSRERILEIEKSLEDTDTARVDVINTIYGGTKIVIGRYTRFVKDPTQRISFRYSEGDIVMAPYL</sequence>
<dbReference type="EMBL" id="JAHZIJ010000001">
    <property type="protein sequence ID" value="MBW7473272.1"/>
    <property type="molecule type" value="Genomic_DNA"/>
</dbReference>
<dbReference type="Pfam" id="PF20250">
    <property type="entry name" value="FapA_N"/>
    <property type="match status" value="1"/>
</dbReference>
<evidence type="ECO:0000259" key="1">
    <source>
        <dbReference type="Pfam" id="PF20250"/>
    </source>
</evidence>
<protein>
    <submittedName>
        <fullName evidence="2">FapA family protein</fullName>
    </submittedName>
</protein>
<evidence type="ECO:0000313" key="2">
    <source>
        <dbReference type="EMBL" id="MBW7473272.1"/>
    </source>
</evidence>
<dbReference type="InterPro" id="IPR046866">
    <property type="entry name" value="FapA_N"/>
</dbReference>
<name>A0ABS7D0B2_9BACL</name>
<dbReference type="InterPro" id="IPR005646">
    <property type="entry name" value="FapA"/>
</dbReference>
<evidence type="ECO:0000313" key="3">
    <source>
        <dbReference type="Proteomes" id="UP000812277"/>
    </source>
</evidence>
<dbReference type="RefSeq" id="WP_219870513.1">
    <property type="nucleotide sequence ID" value="NZ_JAHZIJ010000001.1"/>
</dbReference>